<dbReference type="Proteomes" id="UP001152622">
    <property type="component" value="Chromosome 8"/>
</dbReference>
<sequence length="58" mass="6406">MVAPRPGGKQVSTSSTSQQKTEPVQGLLIEQEPQRFVQRGHSHQDQHVHASPTAFTRS</sequence>
<comment type="caution">
    <text evidence="2">The sequence shown here is derived from an EMBL/GenBank/DDBJ whole genome shotgun (WGS) entry which is preliminary data.</text>
</comment>
<reference evidence="2" key="1">
    <citation type="journal article" date="2023" name="Science">
        <title>Genome structures resolve the early diversification of teleost fishes.</title>
        <authorList>
            <person name="Parey E."/>
            <person name="Louis A."/>
            <person name="Montfort J."/>
            <person name="Bouchez O."/>
            <person name="Roques C."/>
            <person name="Iampietro C."/>
            <person name="Lluch J."/>
            <person name="Castinel A."/>
            <person name="Donnadieu C."/>
            <person name="Desvignes T."/>
            <person name="Floi Bucao C."/>
            <person name="Jouanno E."/>
            <person name="Wen M."/>
            <person name="Mejri S."/>
            <person name="Dirks R."/>
            <person name="Jansen H."/>
            <person name="Henkel C."/>
            <person name="Chen W.J."/>
            <person name="Zahm M."/>
            <person name="Cabau C."/>
            <person name="Klopp C."/>
            <person name="Thompson A.W."/>
            <person name="Robinson-Rechavi M."/>
            <person name="Braasch I."/>
            <person name="Lecointre G."/>
            <person name="Bobe J."/>
            <person name="Postlethwait J.H."/>
            <person name="Berthelot C."/>
            <person name="Roest Crollius H."/>
            <person name="Guiguen Y."/>
        </authorList>
    </citation>
    <scope>NUCLEOTIDE SEQUENCE</scope>
    <source>
        <strain evidence="2">WJC10195</strain>
    </source>
</reference>
<gene>
    <name evidence="2" type="ORF">SKAU_G00241370</name>
</gene>
<evidence type="ECO:0000313" key="2">
    <source>
        <dbReference type="EMBL" id="KAJ8352661.1"/>
    </source>
</evidence>
<protein>
    <submittedName>
        <fullName evidence="2">Uncharacterized protein</fullName>
    </submittedName>
</protein>
<organism evidence="2 3">
    <name type="scientific">Synaphobranchus kaupii</name>
    <name type="common">Kaup's arrowtooth eel</name>
    <dbReference type="NCBI Taxonomy" id="118154"/>
    <lineage>
        <taxon>Eukaryota</taxon>
        <taxon>Metazoa</taxon>
        <taxon>Chordata</taxon>
        <taxon>Craniata</taxon>
        <taxon>Vertebrata</taxon>
        <taxon>Euteleostomi</taxon>
        <taxon>Actinopterygii</taxon>
        <taxon>Neopterygii</taxon>
        <taxon>Teleostei</taxon>
        <taxon>Anguilliformes</taxon>
        <taxon>Synaphobranchidae</taxon>
        <taxon>Synaphobranchus</taxon>
    </lineage>
</organism>
<name>A0A9Q1IUD7_SYNKA</name>
<evidence type="ECO:0000313" key="3">
    <source>
        <dbReference type="Proteomes" id="UP001152622"/>
    </source>
</evidence>
<feature type="non-terminal residue" evidence="2">
    <location>
        <position position="58"/>
    </location>
</feature>
<keyword evidence="3" id="KW-1185">Reference proteome</keyword>
<dbReference type="AlphaFoldDB" id="A0A9Q1IUD7"/>
<proteinExistence type="predicted"/>
<evidence type="ECO:0000256" key="1">
    <source>
        <dbReference type="SAM" id="MobiDB-lite"/>
    </source>
</evidence>
<feature type="compositionally biased region" description="Low complexity" evidence="1">
    <location>
        <begin position="9"/>
        <end position="21"/>
    </location>
</feature>
<dbReference type="EMBL" id="JAINUF010000008">
    <property type="protein sequence ID" value="KAJ8352661.1"/>
    <property type="molecule type" value="Genomic_DNA"/>
</dbReference>
<accession>A0A9Q1IUD7</accession>
<feature type="region of interest" description="Disordered" evidence="1">
    <location>
        <begin position="1"/>
        <end position="58"/>
    </location>
</feature>